<accession>A0ABT0JWM2</accession>
<dbReference type="RefSeq" id="WP_248823826.1">
    <property type="nucleotide sequence ID" value="NZ_JALKFT010000004.1"/>
</dbReference>
<keyword evidence="9" id="KW-0670">Pyruvate</keyword>
<keyword evidence="6" id="KW-0865">Zymogen</keyword>
<dbReference type="Gene3D" id="3.60.90.10">
    <property type="entry name" value="S-adenosylmethionine decarboxylase"/>
    <property type="match status" value="1"/>
</dbReference>
<keyword evidence="8" id="KW-0704">Schiff base</keyword>
<keyword evidence="4" id="KW-0745">Spermidine biosynthesis</keyword>
<evidence type="ECO:0000256" key="3">
    <source>
        <dbReference type="ARBA" id="ARBA00022813"/>
    </source>
</evidence>
<dbReference type="GO" id="GO:0004014">
    <property type="term" value="F:adenosylmethionine decarboxylase activity"/>
    <property type="evidence" value="ECO:0007669"/>
    <property type="project" value="UniProtKB-EC"/>
</dbReference>
<gene>
    <name evidence="10" type="primary">speD</name>
    <name evidence="10" type="ORF">MXD59_06355</name>
</gene>
<keyword evidence="11" id="KW-1185">Reference proteome</keyword>
<dbReference type="EC" id="4.1.1.50" evidence="10"/>
<protein>
    <submittedName>
        <fullName evidence="10">Adenosylmethionine decarboxylase</fullName>
        <ecNumber evidence="10">4.1.1.50</ecNumber>
    </submittedName>
</protein>
<evidence type="ECO:0000313" key="10">
    <source>
        <dbReference type="EMBL" id="MCK9875403.1"/>
    </source>
</evidence>
<evidence type="ECO:0000256" key="2">
    <source>
        <dbReference type="ARBA" id="ARBA00022793"/>
    </source>
</evidence>
<organism evidence="10 11">
    <name type="scientific">Frankia umida</name>
    <dbReference type="NCBI Taxonomy" id="573489"/>
    <lineage>
        <taxon>Bacteria</taxon>
        <taxon>Bacillati</taxon>
        <taxon>Actinomycetota</taxon>
        <taxon>Actinomycetes</taxon>
        <taxon>Frankiales</taxon>
        <taxon>Frankiaceae</taxon>
        <taxon>Frankia</taxon>
    </lineage>
</organism>
<evidence type="ECO:0000256" key="7">
    <source>
        <dbReference type="ARBA" id="ARBA00023239"/>
    </source>
</evidence>
<dbReference type="Proteomes" id="UP001201873">
    <property type="component" value="Unassembled WGS sequence"/>
</dbReference>
<evidence type="ECO:0000256" key="9">
    <source>
        <dbReference type="ARBA" id="ARBA00023317"/>
    </source>
</evidence>
<dbReference type="PANTHER" id="PTHR33866:SF1">
    <property type="entry name" value="S-ADENOSYLMETHIONINE DECARBOXYLASE PROENZYME"/>
    <property type="match status" value="1"/>
</dbReference>
<keyword evidence="7 10" id="KW-0456">Lyase</keyword>
<evidence type="ECO:0000256" key="4">
    <source>
        <dbReference type="ARBA" id="ARBA00023066"/>
    </source>
</evidence>
<evidence type="ECO:0000256" key="5">
    <source>
        <dbReference type="ARBA" id="ARBA00023115"/>
    </source>
</evidence>
<dbReference type="InterPro" id="IPR017716">
    <property type="entry name" value="S-AdoMet_deCOase_pro-enz"/>
</dbReference>
<evidence type="ECO:0000256" key="1">
    <source>
        <dbReference type="ARBA" id="ARBA00001928"/>
    </source>
</evidence>
<sequence>MIHAIFDVTACHPGNISADHIMDAMRETARQLGCTIRSHLIEPFQPHGATCVLILAESHITVSTWPEHRLAHIDIFTCRADIDPHQAVEPILIVLGGHIGNTKNIVRLSPENRDELSVTSGPISSY</sequence>
<dbReference type="SUPFAM" id="SSF56276">
    <property type="entry name" value="S-adenosylmethionine decarboxylase"/>
    <property type="match status" value="1"/>
</dbReference>
<comment type="caution">
    <text evidence="10">The sequence shown here is derived from an EMBL/GenBank/DDBJ whole genome shotgun (WGS) entry which is preliminary data.</text>
</comment>
<name>A0ABT0JWM2_9ACTN</name>
<keyword evidence="5" id="KW-0620">Polyamine biosynthesis</keyword>
<comment type="cofactor">
    <cofactor evidence="1">
        <name>pyruvate</name>
        <dbReference type="ChEBI" id="CHEBI:15361"/>
    </cofactor>
</comment>
<dbReference type="Pfam" id="PF02675">
    <property type="entry name" value="AdoMet_dc"/>
    <property type="match status" value="1"/>
</dbReference>
<dbReference type="InterPro" id="IPR003826">
    <property type="entry name" value="AdoMetDC_fam_prok"/>
</dbReference>
<reference evidence="10 11" key="1">
    <citation type="submission" date="2022-04" db="EMBL/GenBank/DDBJ databases">
        <title>Genome diversity in the genus Frankia.</title>
        <authorList>
            <person name="Carlos-Shanley C."/>
            <person name="Hahn D."/>
        </authorList>
    </citation>
    <scope>NUCLEOTIDE SEQUENCE [LARGE SCALE GENOMIC DNA]</scope>
    <source>
        <strain evidence="10 11">Ag45/Mut15</strain>
    </source>
</reference>
<evidence type="ECO:0000256" key="8">
    <source>
        <dbReference type="ARBA" id="ARBA00023270"/>
    </source>
</evidence>
<dbReference type="PANTHER" id="PTHR33866">
    <property type="entry name" value="S-ADENOSYLMETHIONINE DECARBOXYLASE PROENZYME"/>
    <property type="match status" value="1"/>
</dbReference>
<evidence type="ECO:0000313" key="11">
    <source>
        <dbReference type="Proteomes" id="UP001201873"/>
    </source>
</evidence>
<dbReference type="NCBIfam" id="TIGR03330">
    <property type="entry name" value="SAM_DCase_Bsu"/>
    <property type="match status" value="1"/>
</dbReference>
<evidence type="ECO:0000256" key="6">
    <source>
        <dbReference type="ARBA" id="ARBA00023145"/>
    </source>
</evidence>
<dbReference type="EMBL" id="JALKFT010000004">
    <property type="protein sequence ID" value="MCK9875403.1"/>
    <property type="molecule type" value="Genomic_DNA"/>
</dbReference>
<keyword evidence="2" id="KW-0210">Decarboxylase</keyword>
<keyword evidence="3" id="KW-0068">Autocatalytic cleavage</keyword>
<proteinExistence type="predicted"/>
<dbReference type="InterPro" id="IPR016067">
    <property type="entry name" value="S-AdoMet_deCO2ase_core"/>
</dbReference>